<protein>
    <submittedName>
        <fullName evidence="2">Uncharacterized protein</fullName>
    </submittedName>
</protein>
<feature type="transmembrane region" description="Helical" evidence="1">
    <location>
        <begin position="73"/>
        <end position="93"/>
    </location>
</feature>
<name>A0ABP7XAH3_9FLAO</name>
<gene>
    <name evidence="2" type="ORF">GCM10022393_03920</name>
</gene>
<keyword evidence="1" id="KW-1133">Transmembrane helix</keyword>
<dbReference type="Proteomes" id="UP001500459">
    <property type="component" value="Unassembled WGS sequence"/>
</dbReference>
<evidence type="ECO:0000313" key="2">
    <source>
        <dbReference type="EMBL" id="GAA4108127.1"/>
    </source>
</evidence>
<dbReference type="EMBL" id="BAABCW010000001">
    <property type="protein sequence ID" value="GAA4108127.1"/>
    <property type="molecule type" value="Genomic_DNA"/>
</dbReference>
<organism evidence="2 3">
    <name type="scientific">Aquimarina addita</name>
    <dbReference type="NCBI Taxonomy" id="870485"/>
    <lineage>
        <taxon>Bacteria</taxon>
        <taxon>Pseudomonadati</taxon>
        <taxon>Bacteroidota</taxon>
        <taxon>Flavobacteriia</taxon>
        <taxon>Flavobacteriales</taxon>
        <taxon>Flavobacteriaceae</taxon>
        <taxon>Aquimarina</taxon>
    </lineage>
</organism>
<comment type="caution">
    <text evidence="2">The sequence shown here is derived from an EMBL/GenBank/DDBJ whole genome shotgun (WGS) entry which is preliminary data.</text>
</comment>
<feature type="transmembrane region" description="Helical" evidence="1">
    <location>
        <begin position="43"/>
        <end position="61"/>
    </location>
</feature>
<dbReference type="RefSeq" id="WP_344924256.1">
    <property type="nucleotide sequence ID" value="NZ_BAABCW010000001.1"/>
</dbReference>
<feature type="transmembrane region" description="Helical" evidence="1">
    <location>
        <begin position="12"/>
        <end position="31"/>
    </location>
</feature>
<keyword evidence="1" id="KW-0812">Transmembrane</keyword>
<accession>A0ABP7XAH3</accession>
<evidence type="ECO:0000313" key="3">
    <source>
        <dbReference type="Proteomes" id="UP001500459"/>
    </source>
</evidence>
<proteinExistence type="predicted"/>
<reference evidence="3" key="1">
    <citation type="journal article" date="2019" name="Int. J. Syst. Evol. Microbiol.">
        <title>The Global Catalogue of Microorganisms (GCM) 10K type strain sequencing project: providing services to taxonomists for standard genome sequencing and annotation.</title>
        <authorList>
            <consortium name="The Broad Institute Genomics Platform"/>
            <consortium name="The Broad Institute Genome Sequencing Center for Infectious Disease"/>
            <person name="Wu L."/>
            <person name="Ma J."/>
        </authorList>
    </citation>
    <scope>NUCLEOTIDE SEQUENCE [LARGE SCALE GENOMIC DNA]</scope>
    <source>
        <strain evidence="3">JCM 17106</strain>
    </source>
</reference>
<keyword evidence="1" id="KW-0472">Membrane</keyword>
<keyword evidence="3" id="KW-1185">Reference proteome</keyword>
<evidence type="ECO:0000256" key="1">
    <source>
        <dbReference type="SAM" id="Phobius"/>
    </source>
</evidence>
<sequence length="94" mass="10516">MKITQNINKTSLMIACLSFLLGTALFIIHLVEPSYRLLEIGLFYTLIALVLNSITLIELIGHAIINPHHSNENLITIGVLLLNIPVTLTYLMFI</sequence>